<organism evidence="12 13">
    <name type="scientific">Cytospora chrysosperma</name>
    <name type="common">Cytospora canker fungus</name>
    <name type="synonym">Sphaeria chrysosperma</name>
    <dbReference type="NCBI Taxonomy" id="252740"/>
    <lineage>
        <taxon>Eukaryota</taxon>
        <taxon>Fungi</taxon>
        <taxon>Dikarya</taxon>
        <taxon>Ascomycota</taxon>
        <taxon>Pezizomycotina</taxon>
        <taxon>Sordariomycetes</taxon>
        <taxon>Sordariomycetidae</taxon>
        <taxon>Diaporthales</taxon>
        <taxon>Cytosporaceae</taxon>
        <taxon>Cytospora</taxon>
    </lineage>
</organism>
<dbReference type="InterPro" id="IPR000432">
    <property type="entry name" value="DNA_mismatch_repair_MutS_C"/>
</dbReference>
<dbReference type="GO" id="GO:0030983">
    <property type="term" value="F:mismatched DNA binding"/>
    <property type="evidence" value="ECO:0007669"/>
    <property type="project" value="InterPro"/>
</dbReference>
<comment type="caution">
    <text evidence="12">The sequence shown here is derived from an EMBL/GenBank/DDBJ whole genome shotgun (WGS) entry which is preliminary data.</text>
</comment>
<protein>
    <recommendedName>
        <fullName evidence="2 9">DNA mismatch repair protein MSH3</fullName>
    </recommendedName>
    <alternativeName>
        <fullName evidence="2 9">DNA mismatch repair protein MSH3</fullName>
    </alternativeName>
    <alternativeName>
        <fullName evidence="8">MutS protein homolog 3</fullName>
    </alternativeName>
</protein>
<dbReference type="FunFam" id="3.40.50.300:FF:000870">
    <property type="entry name" value="MutS protein homolog 4"/>
    <property type="match status" value="1"/>
</dbReference>
<dbReference type="Gene3D" id="1.10.1420.10">
    <property type="match status" value="2"/>
</dbReference>
<dbReference type="Pfam" id="PF00651">
    <property type="entry name" value="BTB"/>
    <property type="match status" value="1"/>
</dbReference>
<dbReference type="SMART" id="SM00533">
    <property type="entry name" value="MUTSd"/>
    <property type="match status" value="1"/>
</dbReference>
<dbReference type="SUPFAM" id="SSF54695">
    <property type="entry name" value="POZ domain"/>
    <property type="match status" value="1"/>
</dbReference>
<dbReference type="InterPro" id="IPR000210">
    <property type="entry name" value="BTB/POZ_dom"/>
</dbReference>
<evidence type="ECO:0000256" key="4">
    <source>
        <dbReference type="ARBA" id="ARBA00022840"/>
    </source>
</evidence>
<keyword evidence="13" id="KW-1185">Reference proteome</keyword>
<dbReference type="STRING" id="252740.A0A423VET2"/>
<accession>A0A423VET2</accession>
<dbReference type="PROSITE" id="PS00486">
    <property type="entry name" value="DNA_MISMATCH_REPAIR_2"/>
    <property type="match status" value="1"/>
</dbReference>
<evidence type="ECO:0000313" key="13">
    <source>
        <dbReference type="Proteomes" id="UP000284375"/>
    </source>
</evidence>
<dbReference type="SMART" id="SM00534">
    <property type="entry name" value="MUTSac"/>
    <property type="match status" value="1"/>
</dbReference>
<dbReference type="SUPFAM" id="SSF53150">
    <property type="entry name" value="DNA repair protein MutS, domain II"/>
    <property type="match status" value="1"/>
</dbReference>
<evidence type="ECO:0000256" key="5">
    <source>
        <dbReference type="ARBA" id="ARBA00023125"/>
    </source>
</evidence>
<dbReference type="PANTHER" id="PTHR11361">
    <property type="entry name" value="DNA MISMATCH REPAIR PROTEIN MUTS FAMILY MEMBER"/>
    <property type="match status" value="1"/>
</dbReference>
<evidence type="ECO:0000256" key="1">
    <source>
        <dbReference type="ARBA" id="ARBA00007094"/>
    </source>
</evidence>
<evidence type="ECO:0000256" key="10">
    <source>
        <dbReference type="SAM" id="MobiDB-lite"/>
    </source>
</evidence>
<comment type="similarity">
    <text evidence="1">Belongs to the DNA mismatch repair MutS family. MSH3 subfamily.</text>
</comment>
<evidence type="ECO:0000256" key="6">
    <source>
        <dbReference type="ARBA" id="ARBA00023254"/>
    </source>
</evidence>
<dbReference type="PROSITE" id="PS50097">
    <property type="entry name" value="BTB"/>
    <property type="match status" value="1"/>
</dbReference>
<dbReference type="InterPro" id="IPR011333">
    <property type="entry name" value="SKP1/BTB/POZ_sf"/>
</dbReference>
<name>A0A423VET2_CYTCH</name>
<dbReference type="Gene3D" id="3.40.50.300">
    <property type="entry name" value="P-loop containing nucleotide triphosphate hydrolases"/>
    <property type="match status" value="1"/>
</dbReference>
<dbReference type="InterPro" id="IPR007860">
    <property type="entry name" value="DNA_mmatch_repair_MutS_con_dom"/>
</dbReference>
<feature type="region of interest" description="Disordered" evidence="10">
    <location>
        <begin position="1066"/>
        <end position="1134"/>
    </location>
</feature>
<evidence type="ECO:0000256" key="2">
    <source>
        <dbReference type="ARBA" id="ARBA00022151"/>
    </source>
</evidence>
<dbReference type="Pfam" id="PF00488">
    <property type="entry name" value="MutS_V"/>
    <property type="match status" value="1"/>
</dbReference>
<dbReference type="Gene3D" id="3.30.710.10">
    <property type="entry name" value="Potassium Channel Kv1.1, Chain A"/>
    <property type="match status" value="1"/>
</dbReference>
<dbReference type="SUPFAM" id="SSF48334">
    <property type="entry name" value="DNA repair protein MutS, domain III"/>
    <property type="match status" value="1"/>
</dbReference>
<proteinExistence type="inferred from homology"/>
<keyword evidence="3" id="KW-0547">Nucleotide-binding</keyword>
<dbReference type="GO" id="GO:0005634">
    <property type="term" value="C:nucleus"/>
    <property type="evidence" value="ECO:0007669"/>
    <property type="project" value="TreeGrafter"/>
</dbReference>
<dbReference type="InterPro" id="IPR027417">
    <property type="entry name" value="P-loop_NTPase"/>
</dbReference>
<dbReference type="InterPro" id="IPR036678">
    <property type="entry name" value="MutS_con_dom_sf"/>
</dbReference>
<dbReference type="GO" id="GO:0140664">
    <property type="term" value="F:ATP-dependent DNA damage sensor activity"/>
    <property type="evidence" value="ECO:0007669"/>
    <property type="project" value="InterPro"/>
</dbReference>
<dbReference type="EMBL" id="LJZO01000058">
    <property type="protein sequence ID" value="ROV89408.1"/>
    <property type="molecule type" value="Genomic_DNA"/>
</dbReference>
<dbReference type="Gene3D" id="3.30.420.110">
    <property type="entry name" value="MutS, connector domain"/>
    <property type="match status" value="1"/>
</dbReference>
<dbReference type="PANTHER" id="PTHR11361:SF21">
    <property type="entry name" value="MUTS PROTEIN HOMOLOG 4"/>
    <property type="match status" value="1"/>
</dbReference>
<dbReference type="InterPro" id="IPR007696">
    <property type="entry name" value="DNA_mismatch_repair_MutS_core"/>
</dbReference>
<dbReference type="SUPFAM" id="SSF52540">
    <property type="entry name" value="P-loop containing nucleoside triphosphate hydrolases"/>
    <property type="match status" value="1"/>
</dbReference>
<evidence type="ECO:0000313" key="12">
    <source>
        <dbReference type="EMBL" id="ROV89408.1"/>
    </source>
</evidence>
<evidence type="ECO:0000259" key="11">
    <source>
        <dbReference type="PROSITE" id="PS50097"/>
    </source>
</evidence>
<comment type="subunit">
    <text evidence="7">Heterodimer consisting of MSH2-MSH3 (MutS beta). Forms a ternary complex with MutL alpha (MLH1-PMS1).</text>
</comment>
<keyword evidence="6" id="KW-0469">Meiosis</keyword>
<dbReference type="InterPro" id="IPR036187">
    <property type="entry name" value="DNA_mismatch_repair_MutS_sf"/>
</dbReference>
<dbReference type="Pfam" id="PF05192">
    <property type="entry name" value="MutS_III"/>
    <property type="match status" value="1"/>
</dbReference>
<keyword evidence="4" id="KW-0067">ATP-binding</keyword>
<dbReference type="Proteomes" id="UP000284375">
    <property type="component" value="Unassembled WGS sequence"/>
</dbReference>
<dbReference type="InterPro" id="IPR045076">
    <property type="entry name" value="MutS"/>
</dbReference>
<dbReference type="CDD" id="cd18186">
    <property type="entry name" value="BTB_POZ_ZBTB_KLHL-like"/>
    <property type="match status" value="1"/>
</dbReference>
<dbReference type="GO" id="GO:0005524">
    <property type="term" value="F:ATP binding"/>
    <property type="evidence" value="ECO:0007669"/>
    <property type="project" value="UniProtKB-KW"/>
</dbReference>
<dbReference type="AlphaFoldDB" id="A0A423VET2"/>
<dbReference type="Pfam" id="PF05188">
    <property type="entry name" value="MutS_II"/>
    <property type="match status" value="1"/>
</dbReference>
<evidence type="ECO:0000256" key="7">
    <source>
        <dbReference type="ARBA" id="ARBA00025902"/>
    </source>
</evidence>
<evidence type="ECO:0000256" key="8">
    <source>
        <dbReference type="ARBA" id="ARBA00029792"/>
    </source>
</evidence>
<keyword evidence="5" id="KW-0238">DNA-binding</keyword>
<dbReference type="OrthoDB" id="276261at2759"/>
<sequence>MADTGPPTAKELWGDEKFADATVIMGKKIWRIHRWVVCQQSDFFMKAYEGDFKVYTTIMRLPDTEEMADRPAHFQESKTKTIDLSDRDLSQDAIQLMLKFLYTHELDRRQKADPLTTVIIADHFQVKTLRTKALQELRGGLRTIIIGGNFVNFKKWALRILEDHGDTDIEQALVDVTAASLQAVVYNRIIPSTWNDIVQKHPSFANKVLLAVVPKPKPQPKPNEGMVVGTGAIKRSAGTAFDDAYAVPSTIPHFPSTDLVQLRIEFSLVPEWARENKLSGCLSASSIGASEGNQIICAVSEARGVVPSVGVALINISTGEAVLSQICDNQSYVKTTHKLAVFEPSRILIVDTACPPNPKSSLYATIEEELPGVPIAALNRSYWSETAGLEFIQSLAFKEDVEATKVAIEGNYYATSSFSAAIRYLELEFSLRIASRSLRIRYQPSEESMMISLPTIAALELIRNLQDPSSKACLFGLLKQTTTPMGARMLRTNILQPSTQTDGVLIPRYDALEELCTKEDMFFSVRNALKQFGDIEKLLSKLILLPTKPSLEATEQAINNVLIIKSFLVAVQTLFESLASARSALLVRIRDHCRNDITNPILESIAQVINEDVTYVRKPLDLRNQRVYAVKAGVQGLLDVARTTYKEATDDLHKHVEELNAELGLAADLKFENRRQYWLRYRCSDFENGLIPRALINCIRKKEYLECQTLQMLKLNQRMTDSVDEVTMQSDKVVRQLLDSIRVNIPDLFRICESIALLDMLSSFGQTVTMRDYVRPIMKGTLALKGARHPILDATLEGKFVPNDYYASEQHSFQIITGCNMSGKSTYVRTVALLQVMAQIGCFVPAQFASFTVVHNLFSRTSTDDSVEANMSTFSVEMRDTAFILRNINDKSLAIIDELGRGTSTRDGLAIAIAIAEALIQSNAIVFFTTHFTELAHVLQDRPSVLNLHLATETSTAVDNIPKMTMLYKVDSGPVRDENYGIKLARAVGFPAGFLDVAENVSNVLRQQAQMKEQSLESLRLARRRNLVLDLQEALQQAYNSDLNEEALRGHLRRLQSDFVTNMARLEPGVGDVEDEDEGERKGMDGIEDESEAEAGLSSPAFTGKEATAELGTLGSILSPDVSSELGGDINLDD</sequence>
<evidence type="ECO:0000256" key="3">
    <source>
        <dbReference type="ARBA" id="ARBA00022741"/>
    </source>
</evidence>
<dbReference type="GO" id="GO:0006298">
    <property type="term" value="P:mismatch repair"/>
    <property type="evidence" value="ECO:0007669"/>
    <property type="project" value="InterPro"/>
</dbReference>
<evidence type="ECO:0000256" key="9">
    <source>
        <dbReference type="ARBA" id="ARBA00073774"/>
    </source>
</evidence>
<reference evidence="12 13" key="1">
    <citation type="submission" date="2015-09" db="EMBL/GenBank/DDBJ databases">
        <title>Host preference determinants of Valsa canker pathogens revealed by comparative genomics.</title>
        <authorList>
            <person name="Yin Z."/>
            <person name="Huang L."/>
        </authorList>
    </citation>
    <scope>NUCLEOTIDE SEQUENCE [LARGE SCALE GENOMIC DNA]</scope>
    <source>
        <strain evidence="12 13">YSFL</strain>
    </source>
</reference>
<gene>
    <name evidence="12" type="ORF">VSDG_08667</name>
</gene>
<dbReference type="GO" id="GO:0007131">
    <property type="term" value="P:reciprocal meiotic recombination"/>
    <property type="evidence" value="ECO:0007669"/>
    <property type="project" value="TreeGrafter"/>
</dbReference>
<feature type="domain" description="BTB" evidence="11">
    <location>
        <begin position="19"/>
        <end position="110"/>
    </location>
</feature>